<dbReference type="STRING" id="1335048.AKL17_3700"/>
<evidence type="ECO:0000313" key="11">
    <source>
        <dbReference type="Proteomes" id="UP000076128"/>
    </source>
</evidence>
<dbReference type="GO" id="GO:0055085">
    <property type="term" value="P:transmembrane transport"/>
    <property type="evidence" value="ECO:0007669"/>
    <property type="project" value="InterPro"/>
</dbReference>
<dbReference type="InterPro" id="IPR035906">
    <property type="entry name" value="MetI-like_sf"/>
</dbReference>
<dbReference type="GO" id="GO:0005886">
    <property type="term" value="C:plasma membrane"/>
    <property type="evidence" value="ECO:0007669"/>
    <property type="project" value="UniProtKB-SubCell"/>
</dbReference>
<evidence type="ECO:0000256" key="2">
    <source>
        <dbReference type="ARBA" id="ARBA00007069"/>
    </source>
</evidence>
<dbReference type="RefSeq" id="WP_207209483.1">
    <property type="nucleotide sequence ID" value="NZ_CP012661.1"/>
</dbReference>
<protein>
    <submittedName>
        <fullName evidence="10">ABC transporter membrane spanning protein</fullName>
    </submittedName>
</protein>
<keyword evidence="5 8" id="KW-0812">Transmembrane</keyword>
<dbReference type="Proteomes" id="UP000076128">
    <property type="component" value="Chromosome"/>
</dbReference>
<dbReference type="SUPFAM" id="SSF161098">
    <property type="entry name" value="MetI-like"/>
    <property type="match status" value="1"/>
</dbReference>
<dbReference type="PANTHER" id="PTHR42929">
    <property type="entry name" value="INNER MEMBRANE ABC TRANSPORTER PERMEASE PROTEIN YDCU-RELATED-RELATED"/>
    <property type="match status" value="1"/>
</dbReference>
<reference evidence="10 11" key="1">
    <citation type="submission" date="2015-09" db="EMBL/GenBank/DDBJ databases">
        <title>Complete genome sequence of Defluviimonas alba cai42t isolated from an oilfield in Xinjiang.</title>
        <authorList>
            <person name="Geng S."/>
            <person name="Pan X."/>
            <person name="Wu X."/>
        </authorList>
    </citation>
    <scope>NUCLEOTIDE SEQUENCE [LARGE SCALE GENOMIC DNA]</scope>
    <source>
        <strain evidence="11">cai42</strain>
    </source>
</reference>
<feature type="transmembrane region" description="Helical" evidence="8">
    <location>
        <begin position="64"/>
        <end position="87"/>
    </location>
</feature>
<dbReference type="CDD" id="cd06261">
    <property type="entry name" value="TM_PBP2"/>
    <property type="match status" value="1"/>
</dbReference>
<feature type="domain" description="ABC transmembrane type-1" evidence="9">
    <location>
        <begin position="68"/>
        <end position="274"/>
    </location>
</feature>
<dbReference type="AlphaFoldDB" id="A0A161GMN1"/>
<evidence type="ECO:0000256" key="4">
    <source>
        <dbReference type="ARBA" id="ARBA00022475"/>
    </source>
</evidence>
<keyword evidence="6 8" id="KW-1133">Transmembrane helix</keyword>
<feature type="transmembrane region" description="Helical" evidence="8">
    <location>
        <begin position="147"/>
        <end position="176"/>
    </location>
</feature>
<dbReference type="KEGG" id="daa:AKL17_3700"/>
<dbReference type="PANTHER" id="PTHR42929:SF1">
    <property type="entry name" value="INNER MEMBRANE ABC TRANSPORTER PERMEASE PROTEIN YDCU-RELATED"/>
    <property type="match status" value="1"/>
</dbReference>
<proteinExistence type="inferred from homology"/>
<dbReference type="EMBL" id="CP012661">
    <property type="protein sequence ID" value="AMY70923.1"/>
    <property type="molecule type" value="Genomic_DNA"/>
</dbReference>
<evidence type="ECO:0000256" key="1">
    <source>
        <dbReference type="ARBA" id="ARBA00004651"/>
    </source>
</evidence>
<evidence type="ECO:0000256" key="6">
    <source>
        <dbReference type="ARBA" id="ARBA00022989"/>
    </source>
</evidence>
<keyword evidence="4" id="KW-1003">Cell membrane</keyword>
<evidence type="ECO:0000313" key="10">
    <source>
        <dbReference type="EMBL" id="AMY70923.1"/>
    </source>
</evidence>
<dbReference type="Gene3D" id="1.10.3720.10">
    <property type="entry name" value="MetI-like"/>
    <property type="match status" value="1"/>
</dbReference>
<keyword evidence="3" id="KW-0813">Transport</keyword>
<keyword evidence="7 8" id="KW-0472">Membrane</keyword>
<evidence type="ECO:0000256" key="3">
    <source>
        <dbReference type="ARBA" id="ARBA00022448"/>
    </source>
</evidence>
<feature type="transmembrane region" description="Helical" evidence="8">
    <location>
        <begin position="253"/>
        <end position="275"/>
    </location>
</feature>
<keyword evidence="11" id="KW-1185">Reference proteome</keyword>
<feature type="transmembrane region" description="Helical" evidence="8">
    <location>
        <begin position="99"/>
        <end position="127"/>
    </location>
</feature>
<comment type="subcellular location">
    <subcellularLocation>
        <location evidence="1">Cell membrane</location>
        <topology evidence="1">Multi-pass membrane protein</topology>
    </subcellularLocation>
</comment>
<organism evidence="10 11">
    <name type="scientific">Frigidibacter mobilis</name>
    <dbReference type="NCBI Taxonomy" id="1335048"/>
    <lineage>
        <taxon>Bacteria</taxon>
        <taxon>Pseudomonadati</taxon>
        <taxon>Pseudomonadota</taxon>
        <taxon>Alphaproteobacteria</taxon>
        <taxon>Rhodobacterales</taxon>
        <taxon>Paracoccaceae</taxon>
        <taxon>Frigidibacter</taxon>
    </lineage>
</organism>
<accession>A0A161GMN1</accession>
<comment type="similarity">
    <text evidence="2">Belongs to the binding-protein-dependent transport system permease family. CysTW subfamily.</text>
</comment>
<feature type="transmembrane region" description="Helical" evidence="8">
    <location>
        <begin position="12"/>
        <end position="39"/>
    </location>
</feature>
<dbReference type="PROSITE" id="PS50928">
    <property type="entry name" value="ABC_TM1"/>
    <property type="match status" value="1"/>
</dbReference>
<gene>
    <name evidence="10" type="ORF">AKL17_3700</name>
</gene>
<sequence>MRRAARDRMVTTAMLAPSVVLLIVFVMIPLCVVAAYSFAGRDAYGGVVPGFSLDNYRALFESNYLLVFVNSFELAAVTTVLSVLLAYPVAYFIAFRAGLWGPVLLVLMLVPFWINFLIRISAWVVLLGRGGLVNQSAMTLGIIDAPVGMLGTFGATMVGMVYAFLPLAVFPIYAALQPIDRKLIEAGADLGAGPAETFWRITLPLSLPGVLAAVLFVFVPSMGVFAIPVLLGGGKSVILGNLIVQLFLEFRNIPLGAAVSMLMLAFTGFGILLYMRALARIEGAR</sequence>
<evidence type="ECO:0000259" key="9">
    <source>
        <dbReference type="PROSITE" id="PS50928"/>
    </source>
</evidence>
<evidence type="ECO:0000256" key="5">
    <source>
        <dbReference type="ARBA" id="ARBA00022692"/>
    </source>
</evidence>
<feature type="transmembrane region" description="Helical" evidence="8">
    <location>
        <begin position="210"/>
        <end position="233"/>
    </location>
</feature>
<dbReference type="InterPro" id="IPR000515">
    <property type="entry name" value="MetI-like"/>
</dbReference>
<name>A0A161GMN1_9RHOB</name>
<evidence type="ECO:0000256" key="8">
    <source>
        <dbReference type="SAM" id="Phobius"/>
    </source>
</evidence>
<evidence type="ECO:0000256" key="7">
    <source>
        <dbReference type="ARBA" id="ARBA00023136"/>
    </source>
</evidence>